<dbReference type="EMBL" id="CAJVCH010536974">
    <property type="protein sequence ID" value="CAG7825617.1"/>
    <property type="molecule type" value="Genomic_DNA"/>
</dbReference>
<accession>A0A8J2KYB5</accession>
<gene>
    <name evidence="2" type="ORF">AFUS01_LOCUS35718</name>
</gene>
<feature type="non-terminal residue" evidence="2">
    <location>
        <position position="1"/>
    </location>
</feature>
<protein>
    <submittedName>
        <fullName evidence="2">Uncharacterized protein</fullName>
    </submittedName>
</protein>
<evidence type="ECO:0000313" key="2">
    <source>
        <dbReference type="EMBL" id="CAG7825617.1"/>
    </source>
</evidence>
<evidence type="ECO:0000256" key="1">
    <source>
        <dbReference type="SAM" id="MobiDB-lite"/>
    </source>
</evidence>
<name>A0A8J2KYB5_9HEXA</name>
<sequence length="180" mass="20577">GTQTIPDTIPEIKLQVSLDCPNEILETNAALSVKSIEVKRDHAELSGSEVSSTNESPNKKVKTERKSQQRKVKEGYFRWTKDRNIQLLTVLIDELNNALENLHEFQVPKESDILEKVNEACGGIFPKNKIRDQINNLLRSPKYSPKGSKRELKAYSREYINQLESIRSQIQREIDKSATV</sequence>
<feature type="region of interest" description="Disordered" evidence="1">
    <location>
        <begin position="43"/>
        <end position="67"/>
    </location>
</feature>
<reference evidence="2" key="1">
    <citation type="submission" date="2021-06" db="EMBL/GenBank/DDBJ databases">
        <authorList>
            <person name="Hodson N. C."/>
            <person name="Mongue J. A."/>
            <person name="Jaron S. K."/>
        </authorList>
    </citation>
    <scope>NUCLEOTIDE SEQUENCE</scope>
</reference>
<evidence type="ECO:0000313" key="3">
    <source>
        <dbReference type="Proteomes" id="UP000708208"/>
    </source>
</evidence>
<proteinExistence type="predicted"/>
<dbReference type="AlphaFoldDB" id="A0A8J2KYB5"/>
<keyword evidence="3" id="KW-1185">Reference proteome</keyword>
<dbReference type="Proteomes" id="UP000708208">
    <property type="component" value="Unassembled WGS sequence"/>
</dbReference>
<comment type="caution">
    <text evidence="2">The sequence shown here is derived from an EMBL/GenBank/DDBJ whole genome shotgun (WGS) entry which is preliminary data.</text>
</comment>
<organism evidence="2 3">
    <name type="scientific">Allacma fusca</name>
    <dbReference type="NCBI Taxonomy" id="39272"/>
    <lineage>
        <taxon>Eukaryota</taxon>
        <taxon>Metazoa</taxon>
        <taxon>Ecdysozoa</taxon>
        <taxon>Arthropoda</taxon>
        <taxon>Hexapoda</taxon>
        <taxon>Collembola</taxon>
        <taxon>Symphypleona</taxon>
        <taxon>Sminthuridae</taxon>
        <taxon>Allacma</taxon>
    </lineage>
</organism>